<name>A0A6M4MFC0_9ALTE</name>
<dbReference type="PROSITE" id="PS51760">
    <property type="entry name" value="GH10_2"/>
    <property type="match status" value="1"/>
</dbReference>
<dbReference type="AlphaFoldDB" id="A0A6M4MFC0"/>
<dbReference type="OrthoDB" id="4241492at2"/>
<feature type="domain" description="Cadherin" evidence="12">
    <location>
        <begin position="650"/>
        <end position="751"/>
    </location>
</feature>
<dbReference type="InterPro" id="IPR015919">
    <property type="entry name" value="Cadherin-like_sf"/>
</dbReference>
<feature type="domain" description="GH10" evidence="13">
    <location>
        <begin position="318"/>
        <end position="642"/>
    </location>
</feature>
<dbReference type="RefSeq" id="WP_075607391.1">
    <property type="nucleotide sequence ID" value="NZ_CP052766.1"/>
</dbReference>
<dbReference type="EMBL" id="CP052766">
    <property type="protein sequence ID" value="QJR81315.1"/>
    <property type="molecule type" value="Genomic_DNA"/>
</dbReference>
<evidence type="ECO:0000256" key="8">
    <source>
        <dbReference type="ARBA" id="ARBA00023295"/>
    </source>
</evidence>
<comment type="similarity">
    <text evidence="2">Belongs to the glycosyl hydrolase 10 (cellulase F) family.</text>
</comment>
<dbReference type="InterPro" id="IPR044846">
    <property type="entry name" value="GH10"/>
</dbReference>
<organism evidence="14 15">
    <name type="scientific">Alteromonas pelagimontana</name>
    <dbReference type="NCBI Taxonomy" id="1858656"/>
    <lineage>
        <taxon>Bacteria</taxon>
        <taxon>Pseudomonadati</taxon>
        <taxon>Pseudomonadota</taxon>
        <taxon>Gammaproteobacteria</taxon>
        <taxon>Alteromonadales</taxon>
        <taxon>Alteromonadaceae</taxon>
        <taxon>Alteromonas/Salinimonas group</taxon>
        <taxon>Alteromonas</taxon>
    </lineage>
</organism>
<dbReference type="KEGG" id="apel:CA267_011265"/>
<reference evidence="14 15" key="2">
    <citation type="submission" date="2020-04" db="EMBL/GenBank/DDBJ databases">
        <title>Complete genome sequence of Alteromonas pelagimontana 5.12T.</title>
        <authorList>
            <person name="Sinha R.K."/>
            <person name="Krishnan K.P."/>
            <person name="Kurian J.P."/>
        </authorList>
    </citation>
    <scope>NUCLEOTIDE SEQUENCE [LARGE SCALE GENOMIC DNA]</scope>
    <source>
        <strain evidence="14 15">5.12</strain>
    </source>
</reference>
<keyword evidence="7" id="KW-0119">Carbohydrate metabolism</keyword>
<dbReference type="Pfam" id="PF00331">
    <property type="entry name" value="Glyco_hydro_10"/>
    <property type="match status" value="1"/>
</dbReference>
<dbReference type="GO" id="GO:0007156">
    <property type="term" value="P:homophilic cell adhesion via plasma membrane adhesion molecules"/>
    <property type="evidence" value="ECO:0007669"/>
    <property type="project" value="InterPro"/>
</dbReference>
<dbReference type="InterPro" id="IPR017853">
    <property type="entry name" value="GH"/>
</dbReference>
<keyword evidence="9" id="KW-0624">Polysaccharide degradation</keyword>
<evidence type="ECO:0000256" key="4">
    <source>
        <dbReference type="ARBA" id="ARBA00022651"/>
    </source>
</evidence>
<evidence type="ECO:0000259" key="13">
    <source>
        <dbReference type="PROSITE" id="PS51760"/>
    </source>
</evidence>
<dbReference type="Proteomes" id="UP000219285">
    <property type="component" value="Chromosome"/>
</dbReference>
<feature type="active site" description="Nucleophile" evidence="10">
    <location>
        <position position="576"/>
    </location>
</feature>
<evidence type="ECO:0000313" key="14">
    <source>
        <dbReference type="EMBL" id="QJR81315.1"/>
    </source>
</evidence>
<dbReference type="PROSITE" id="PS50268">
    <property type="entry name" value="CADHERIN_2"/>
    <property type="match status" value="1"/>
</dbReference>
<dbReference type="SMART" id="SM00633">
    <property type="entry name" value="Glyco_10"/>
    <property type="match status" value="1"/>
</dbReference>
<reference evidence="15" key="1">
    <citation type="submission" date="2014-12" db="EMBL/GenBank/DDBJ databases">
        <title>Complete genome sequence of a multi-drug resistant Klebsiella pneumoniae.</title>
        <authorList>
            <person name="Hua X."/>
            <person name="Chen Q."/>
            <person name="Li X."/>
            <person name="Feng Y."/>
            <person name="Ruan Z."/>
            <person name="Yu Y."/>
        </authorList>
    </citation>
    <scope>NUCLEOTIDE SEQUENCE [LARGE SCALE GENOMIC DNA]</scope>
    <source>
        <strain evidence="15">5.12</strain>
    </source>
</reference>
<evidence type="ECO:0000256" key="2">
    <source>
        <dbReference type="ARBA" id="ARBA00007495"/>
    </source>
</evidence>
<dbReference type="InterPro" id="IPR031158">
    <property type="entry name" value="GH10_AS"/>
</dbReference>
<keyword evidence="4 14" id="KW-0858">Xylan degradation</keyword>
<dbReference type="Gene3D" id="2.60.120.260">
    <property type="entry name" value="Galactose-binding domain-like"/>
    <property type="match status" value="2"/>
</dbReference>
<dbReference type="CDD" id="cd11304">
    <property type="entry name" value="Cadherin_repeat"/>
    <property type="match status" value="1"/>
</dbReference>
<evidence type="ECO:0000259" key="12">
    <source>
        <dbReference type="PROSITE" id="PS50268"/>
    </source>
</evidence>
<dbReference type="GO" id="GO:0005509">
    <property type="term" value="F:calcium ion binding"/>
    <property type="evidence" value="ECO:0007669"/>
    <property type="project" value="InterPro"/>
</dbReference>
<evidence type="ECO:0000256" key="6">
    <source>
        <dbReference type="ARBA" id="ARBA00022801"/>
    </source>
</evidence>
<sequence length="1055" mass="114884">MATLHKAMLTAALLAATQQASAAWISVPDEAQVQTTRPVFDRINRVYTSVVTITNPHDTALAGPLRVLITDSNIPVFEPSGYTDAGIPFIDIKKDQLAAGDSTSFQVSFELQRKQLSFNASLQQDNPNVGVYAEAEGGASAALTFLGSSFTVTPGTPGYVSIDSTSANPPEDDNRVGELSVTFSDAGTFDLYARVRVGSDGAEDDSFYAPDSFGGQNDWLLVNNISGYIAPGEEGYTPGERVTGSGSSATNVFKWMRFTDTTYQVNENDSTYTFRYGGREDGLDIDKFVFAPKGLVFTVEALENGMPGERLPPEEPYVPEEPPLAQGQEKFLGGVCCGRQRPNFEAYWNQVTPENAGKWGSVEAVRDSYNWAELDEAYQLAKDNGFVYKHHVLVWGNQQPEWLRGLSASEQLEEIQEWYQAVNERYPAIDFIEVVNEFDNDPPNSANDGPGYIDALRLFNPQTTADLVEQYVGSGLPPVEAANKAAEYDWIINAFQMARDTFPTFTKLMINEYSVINTATRTDKMIEIANLLQARGLIDAIGFQGHAFSTTGPVDTMLENIDKLAAQTGLDLYVTELDIDGPTDLTQLLDYQRLFPMFWEHPAIKGVTVWGYLPGHWRENQGAILAYENGAEKPALVWLRSYMRGLSPKIINPGVITVEPGTATGTVVTDLVSTSSDDVVHDNNDEVVWKLLGGNEQNLFTLDPQSGELRVTGNVTPALHNLYIQVQEDEYTSMVLNLQILVPGDELPPTVIEYDFLNDAQGWRGDYGTAATVGYDGDKQAAVLTPDWGANAAEQVYIKEISLTNFTDATLSYTFSVTQQQIDGGLTIQPFIQTGAPSYSRIYGSAQPLTTGSNTVTFLPQDNGNQDIEIVERVGLQLNGPLSAGLADNVLLENVNISIPVSAPPVSSIYFDFADGVQGLRGDYDTAATVVHEVSSAAVRLLPNGAADVHNYIMEISSRDFSGSTLNYSVMLSQALVDAGVTLQGYLQTGAPDYTRLYGELVPALAGEFTFSFTPADNGSGAIANIQRIALQINGQFSGTGEETVQLKAIEVQFP</sequence>
<feature type="signal peptide" evidence="11">
    <location>
        <begin position="1"/>
        <end position="22"/>
    </location>
</feature>
<gene>
    <name evidence="14" type="ORF">CA267_011265</name>
</gene>
<keyword evidence="6 14" id="KW-0378">Hydrolase</keyword>
<keyword evidence="8 14" id="KW-0326">Glycosidase</keyword>
<evidence type="ECO:0000256" key="11">
    <source>
        <dbReference type="SAM" id="SignalP"/>
    </source>
</evidence>
<dbReference type="Gene3D" id="3.20.20.80">
    <property type="entry name" value="Glycosidases"/>
    <property type="match status" value="1"/>
</dbReference>
<keyword evidence="15" id="KW-1185">Reference proteome</keyword>
<accession>A0A6M4MFC0</accession>
<evidence type="ECO:0000256" key="10">
    <source>
        <dbReference type="PROSITE-ProRule" id="PRU10061"/>
    </source>
</evidence>
<dbReference type="PROSITE" id="PS00591">
    <property type="entry name" value="GH10_1"/>
    <property type="match status" value="1"/>
</dbReference>
<dbReference type="PANTHER" id="PTHR31490">
    <property type="entry name" value="GLYCOSYL HYDROLASE"/>
    <property type="match status" value="1"/>
</dbReference>
<feature type="chain" id="PRO_5028890286" description="endo-1,4-beta-xylanase" evidence="11">
    <location>
        <begin position="23"/>
        <end position="1055"/>
    </location>
</feature>
<dbReference type="Gene3D" id="2.60.40.60">
    <property type="entry name" value="Cadherins"/>
    <property type="match status" value="1"/>
</dbReference>
<protein>
    <recommendedName>
        <fullName evidence="3">endo-1,4-beta-xylanase</fullName>
        <ecNumber evidence="3">3.2.1.8</ecNumber>
    </recommendedName>
</protein>
<dbReference type="InterPro" id="IPR002126">
    <property type="entry name" value="Cadherin-like_dom"/>
</dbReference>
<dbReference type="GO" id="GO:0016020">
    <property type="term" value="C:membrane"/>
    <property type="evidence" value="ECO:0007669"/>
    <property type="project" value="InterPro"/>
</dbReference>
<keyword evidence="5 11" id="KW-0732">Signal</keyword>
<proteinExistence type="inferred from homology"/>
<evidence type="ECO:0000256" key="9">
    <source>
        <dbReference type="ARBA" id="ARBA00023326"/>
    </source>
</evidence>
<evidence type="ECO:0000256" key="7">
    <source>
        <dbReference type="ARBA" id="ARBA00023277"/>
    </source>
</evidence>
<evidence type="ECO:0000256" key="5">
    <source>
        <dbReference type="ARBA" id="ARBA00022729"/>
    </source>
</evidence>
<evidence type="ECO:0000313" key="15">
    <source>
        <dbReference type="Proteomes" id="UP000219285"/>
    </source>
</evidence>
<dbReference type="GO" id="GO:0045493">
    <property type="term" value="P:xylan catabolic process"/>
    <property type="evidence" value="ECO:0007669"/>
    <property type="project" value="UniProtKB-KW"/>
</dbReference>
<dbReference type="SUPFAM" id="SSF51445">
    <property type="entry name" value="(Trans)glycosidases"/>
    <property type="match status" value="1"/>
</dbReference>
<evidence type="ECO:0000256" key="1">
    <source>
        <dbReference type="ARBA" id="ARBA00000681"/>
    </source>
</evidence>
<evidence type="ECO:0000256" key="3">
    <source>
        <dbReference type="ARBA" id="ARBA00012590"/>
    </source>
</evidence>
<dbReference type="PANTHER" id="PTHR31490:SF88">
    <property type="entry name" value="BETA-XYLANASE"/>
    <property type="match status" value="1"/>
</dbReference>
<dbReference type="InterPro" id="IPR001000">
    <property type="entry name" value="GH10_dom"/>
</dbReference>
<comment type="catalytic activity">
    <reaction evidence="1">
        <text>Endohydrolysis of (1-&gt;4)-beta-D-xylosidic linkages in xylans.</text>
        <dbReference type="EC" id="3.2.1.8"/>
    </reaction>
</comment>
<dbReference type="EC" id="3.2.1.8" evidence="3"/>
<dbReference type="SUPFAM" id="SSF49313">
    <property type="entry name" value="Cadherin-like"/>
    <property type="match status" value="1"/>
</dbReference>
<dbReference type="GO" id="GO:0031176">
    <property type="term" value="F:endo-1,4-beta-xylanase activity"/>
    <property type="evidence" value="ECO:0007669"/>
    <property type="project" value="UniProtKB-EC"/>
</dbReference>